<gene>
    <name evidence="1" type="ORF">BDU57DRAFT_406773</name>
</gene>
<feature type="non-terminal residue" evidence="1">
    <location>
        <position position="77"/>
    </location>
</feature>
<keyword evidence="2" id="KW-1185">Reference proteome</keyword>
<sequence>QLSITATPHSRRIRKIESLHRSCMAESGPEEQLLITVHTSRATVGALKTQLNSDTMSFDFAWDLQPRDLEPHFKPPK</sequence>
<accession>A0A6A5R149</accession>
<evidence type="ECO:0000313" key="1">
    <source>
        <dbReference type="EMBL" id="KAF1921761.1"/>
    </source>
</evidence>
<feature type="non-terminal residue" evidence="1">
    <location>
        <position position="1"/>
    </location>
</feature>
<name>A0A6A5R149_AMPQU</name>
<evidence type="ECO:0000313" key="2">
    <source>
        <dbReference type="Proteomes" id="UP000800096"/>
    </source>
</evidence>
<organism evidence="1 2">
    <name type="scientific">Ampelomyces quisqualis</name>
    <name type="common">Powdery mildew agent</name>
    <dbReference type="NCBI Taxonomy" id="50730"/>
    <lineage>
        <taxon>Eukaryota</taxon>
        <taxon>Fungi</taxon>
        <taxon>Dikarya</taxon>
        <taxon>Ascomycota</taxon>
        <taxon>Pezizomycotina</taxon>
        <taxon>Dothideomycetes</taxon>
        <taxon>Pleosporomycetidae</taxon>
        <taxon>Pleosporales</taxon>
        <taxon>Pleosporineae</taxon>
        <taxon>Phaeosphaeriaceae</taxon>
        <taxon>Ampelomyces</taxon>
    </lineage>
</organism>
<dbReference type="EMBL" id="ML979132">
    <property type="protein sequence ID" value="KAF1921761.1"/>
    <property type="molecule type" value="Genomic_DNA"/>
</dbReference>
<dbReference type="AlphaFoldDB" id="A0A6A5R149"/>
<protein>
    <submittedName>
        <fullName evidence="1">Uncharacterized protein</fullName>
    </submittedName>
</protein>
<dbReference type="Proteomes" id="UP000800096">
    <property type="component" value="Unassembled WGS sequence"/>
</dbReference>
<proteinExistence type="predicted"/>
<dbReference type="OrthoDB" id="10398384at2759"/>
<reference evidence="1" key="1">
    <citation type="journal article" date="2020" name="Stud. Mycol.">
        <title>101 Dothideomycetes genomes: a test case for predicting lifestyles and emergence of pathogens.</title>
        <authorList>
            <person name="Haridas S."/>
            <person name="Albert R."/>
            <person name="Binder M."/>
            <person name="Bloem J."/>
            <person name="Labutti K."/>
            <person name="Salamov A."/>
            <person name="Andreopoulos B."/>
            <person name="Baker S."/>
            <person name="Barry K."/>
            <person name="Bills G."/>
            <person name="Bluhm B."/>
            <person name="Cannon C."/>
            <person name="Castanera R."/>
            <person name="Culley D."/>
            <person name="Daum C."/>
            <person name="Ezra D."/>
            <person name="Gonzalez J."/>
            <person name="Henrissat B."/>
            <person name="Kuo A."/>
            <person name="Liang C."/>
            <person name="Lipzen A."/>
            <person name="Lutzoni F."/>
            <person name="Magnuson J."/>
            <person name="Mondo S."/>
            <person name="Nolan M."/>
            <person name="Ohm R."/>
            <person name="Pangilinan J."/>
            <person name="Park H.-J."/>
            <person name="Ramirez L."/>
            <person name="Alfaro M."/>
            <person name="Sun H."/>
            <person name="Tritt A."/>
            <person name="Yoshinaga Y."/>
            <person name="Zwiers L.-H."/>
            <person name="Turgeon B."/>
            <person name="Goodwin S."/>
            <person name="Spatafora J."/>
            <person name="Crous P."/>
            <person name="Grigoriev I."/>
        </authorList>
    </citation>
    <scope>NUCLEOTIDE SEQUENCE</scope>
    <source>
        <strain evidence="1">HMLAC05119</strain>
    </source>
</reference>